<dbReference type="Proteomes" id="UP000536711">
    <property type="component" value="Unassembled WGS sequence"/>
</dbReference>
<evidence type="ECO:0000313" key="7">
    <source>
        <dbReference type="EMBL" id="KAF4415793.1"/>
    </source>
</evidence>
<evidence type="ECO:0000256" key="2">
    <source>
        <dbReference type="ARBA" id="ARBA00022670"/>
    </source>
</evidence>
<name>A0A8H4JDX5_9HYPO</name>
<dbReference type="Gene3D" id="3.40.390.10">
    <property type="entry name" value="Collagenase (Catalytic Domain)"/>
    <property type="match status" value="1"/>
</dbReference>
<proteinExistence type="predicted"/>
<evidence type="ECO:0000256" key="6">
    <source>
        <dbReference type="ARBA" id="ARBA00023049"/>
    </source>
</evidence>
<dbReference type="PANTHER" id="PTHR15910">
    <property type="entry name" value="ARCHAEMETZINCIN"/>
    <property type="match status" value="1"/>
</dbReference>
<dbReference type="InterPro" id="IPR012962">
    <property type="entry name" value="Pept_M54_archaemetzincn"/>
</dbReference>
<sequence>MQLNVSDLRTALVRIKAQAAHSVVMVVNHDIYEDDEGGYLTDRLWAADGISIVSTFRYNPSLDGLAGVDRLHRWPASHCQAYVDERLGVLNDIKDSTTRNHPFKALGKPPGGSALGLAIQAANQAGQPSSMEELSNQWFGRVLVAVSREAAHCFGLQNCTYYACLMQGVSGTRQAGEIPPYLCPVCYSKLGSELVLLQPVSERGIEREKAWLEEHYAELKAFCNRWNKIPQFAAFEAWLGKRLEDRKGDDDAGETAGPSN</sequence>
<dbReference type="InterPro" id="IPR024079">
    <property type="entry name" value="MetalloPept_cat_dom_sf"/>
</dbReference>
<reference evidence="7 8" key="1">
    <citation type="submission" date="2020-01" db="EMBL/GenBank/DDBJ databases">
        <title>Identification and distribution of gene clusters putatively required for synthesis of sphingolipid metabolism inhibitors in phylogenetically diverse species of the filamentous fungus Fusarium.</title>
        <authorList>
            <person name="Kim H.-S."/>
            <person name="Busman M."/>
            <person name="Brown D.W."/>
            <person name="Divon H."/>
            <person name="Uhlig S."/>
            <person name="Proctor R.H."/>
        </authorList>
    </citation>
    <scope>NUCLEOTIDE SEQUENCE [LARGE SCALE GENOMIC DNA]</scope>
    <source>
        <strain evidence="7 8">NRRL 13308</strain>
    </source>
</reference>
<comment type="caution">
    <text evidence="7">The sequence shown here is derived from an EMBL/GenBank/DDBJ whole genome shotgun (WGS) entry which is preliminary data.</text>
</comment>
<gene>
    <name evidence="7" type="ORF">FACUT_13106</name>
</gene>
<evidence type="ECO:0000256" key="5">
    <source>
        <dbReference type="ARBA" id="ARBA00022833"/>
    </source>
</evidence>
<dbReference type="GO" id="GO:0046872">
    <property type="term" value="F:metal ion binding"/>
    <property type="evidence" value="ECO:0007669"/>
    <property type="project" value="UniProtKB-KW"/>
</dbReference>
<keyword evidence="8" id="KW-1185">Reference proteome</keyword>
<evidence type="ECO:0000256" key="3">
    <source>
        <dbReference type="ARBA" id="ARBA00022723"/>
    </source>
</evidence>
<keyword evidence="5" id="KW-0862">Zinc</keyword>
<keyword evidence="2" id="KW-0645">Protease</keyword>
<keyword evidence="4" id="KW-0378">Hydrolase</keyword>
<evidence type="ECO:0000256" key="1">
    <source>
        <dbReference type="ARBA" id="ARBA00001947"/>
    </source>
</evidence>
<accession>A0A8H4JDX5</accession>
<dbReference type="GO" id="GO:0006508">
    <property type="term" value="P:proteolysis"/>
    <property type="evidence" value="ECO:0007669"/>
    <property type="project" value="UniProtKB-KW"/>
</dbReference>
<comment type="cofactor">
    <cofactor evidence="1">
        <name>Zn(2+)</name>
        <dbReference type="ChEBI" id="CHEBI:29105"/>
    </cofactor>
</comment>
<keyword evidence="3" id="KW-0479">Metal-binding</keyword>
<dbReference type="OrthoDB" id="2365600at2759"/>
<evidence type="ECO:0000256" key="4">
    <source>
        <dbReference type="ARBA" id="ARBA00022801"/>
    </source>
</evidence>
<dbReference type="GO" id="GO:0008237">
    <property type="term" value="F:metallopeptidase activity"/>
    <property type="evidence" value="ECO:0007669"/>
    <property type="project" value="UniProtKB-KW"/>
</dbReference>
<dbReference type="AlphaFoldDB" id="A0A8H4JDX5"/>
<organism evidence="7 8">
    <name type="scientific">Fusarium acutatum</name>
    <dbReference type="NCBI Taxonomy" id="78861"/>
    <lineage>
        <taxon>Eukaryota</taxon>
        <taxon>Fungi</taxon>
        <taxon>Dikarya</taxon>
        <taxon>Ascomycota</taxon>
        <taxon>Pezizomycotina</taxon>
        <taxon>Sordariomycetes</taxon>
        <taxon>Hypocreomycetidae</taxon>
        <taxon>Hypocreales</taxon>
        <taxon>Nectriaceae</taxon>
        <taxon>Fusarium</taxon>
        <taxon>Fusarium fujikuroi species complex</taxon>
    </lineage>
</organism>
<dbReference type="PANTHER" id="PTHR15910:SF1">
    <property type="entry name" value="ARCHAEMETZINCIN-2"/>
    <property type="match status" value="1"/>
</dbReference>
<protein>
    <submittedName>
        <fullName evidence="7">Uncharacterized protein</fullName>
    </submittedName>
</protein>
<evidence type="ECO:0000313" key="8">
    <source>
        <dbReference type="Proteomes" id="UP000536711"/>
    </source>
</evidence>
<keyword evidence="6" id="KW-0482">Metalloprotease</keyword>
<dbReference type="EMBL" id="JAADJF010000511">
    <property type="protein sequence ID" value="KAF4415793.1"/>
    <property type="molecule type" value="Genomic_DNA"/>
</dbReference>